<dbReference type="EMBL" id="JACGWJ010000024">
    <property type="protein sequence ID" value="KAL0320713.1"/>
    <property type="molecule type" value="Genomic_DNA"/>
</dbReference>
<feature type="compositionally biased region" description="Polar residues" evidence="1">
    <location>
        <begin position="44"/>
        <end position="56"/>
    </location>
</feature>
<gene>
    <name evidence="2" type="ORF">Sradi_5332800</name>
</gene>
<proteinExistence type="predicted"/>
<sequence>MAMGIRCSPVNTAPKTRKTGKHFLFSTSNSSSKSKSPGLYASSTADSGHSVANSGG</sequence>
<feature type="region of interest" description="Disordered" evidence="1">
    <location>
        <begin position="1"/>
        <end position="56"/>
    </location>
</feature>
<reference evidence="2" key="2">
    <citation type="journal article" date="2024" name="Plant">
        <title>Genomic evolution and insights into agronomic trait innovations of Sesamum species.</title>
        <authorList>
            <person name="Miao H."/>
            <person name="Wang L."/>
            <person name="Qu L."/>
            <person name="Liu H."/>
            <person name="Sun Y."/>
            <person name="Le M."/>
            <person name="Wang Q."/>
            <person name="Wei S."/>
            <person name="Zheng Y."/>
            <person name="Lin W."/>
            <person name="Duan Y."/>
            <person name="Cao H."/>
            <person name="Xiong S."/>
            <person name="Wang X."/>
            <person name="Wei L."/>
            <person name="Li C."/>
            <person name="Ma Q."/>
            <person name="Ju M."/>
            <person name="Zhao R."/>
            <person name="Li G."/>
            <person name="Mu C."/>
            <person name="Tian Q."/>
            <person name="Mei H."/>
            <person name="Zhang T."/>
            <person name="Gao T."/>
            <person name="Zhang H."/>
        </authorList>
    </citation>
    <scope>NUCLEOTIDE SEQUENCE</scope>
    <source>
        <strain evidence="2">G02</strain>
    </source>
</reference>
<protein>
    <submittedName>
        <fullName evidence="2">Uncharacterized protein</fullName>
    </submittedName>
</protein>
<organism evidence="2">
    <name type="scientific">Sesamum radiatum</name>
    <name type="common">Black benniseed</name>
    <dbReference type="NCBI Taxonomy" id="300843"/>
    <lineage>
        <taxon>Eukaryota</taxon>
        <taxon>Viridiplantae</taxon>
        <taxon>Streptophyta</taxon>
        <taxon>Embryophyta</taxon>
        <taxon>Tracheophyta</taxon>
        <taxon>Spermatophyta</taxon>
        <taxon>Magnoliopsida</taxon>
        <taxon>eudicotyledons</taxon>
        <taxon>Gunneridae</taxon>
        <taxon>Pentapetalae</taxon>
        <taxon>asterids</taxon>
        <taxon>lamiids</taxon>
        <taxon>Lamiales</taxon>
        <taxon>Pedaliaceae</taxon>
        <taxon>Sesamum</taxon>
    </lineage>
</organism>
<feature type="compositionally biased region" description="Low complexity" evidence="1">
    <location>
        <begin position="26"/>
        <end position="43"/>
    </location>
</feature>
<dbReference type="AlphaFoldDB" id="A0AAW2LPU7"/>
<comment type="caution">
    <text evidence="2">The sequence shown here is derived from an EMBL/GenBank/DDBJ whole genome shotgun (WGS) entry which is preliminary data.</text>
</comment>
<reference evidence="2" key="1">
    <citation type="submission" date="2020-06" db="EMBL/GenBank/DDBJ databases">
        <authorList>
            <person name="Li T."/>
            <person name="Hu X."/>
            <person name="Zhang T."/>
            <person name="Song X."/>
            <person name="Zhang H."/>
            <person name="Dai N."/>
            <person name="Sheng W."/>
            <person name="Hou X."/>
            <person name="Wei L."/>
        </authorList>
    </citation>
    <scope>NUCLEOTIDE SEQUENCE</scope>
    <source>
        <strain evidence="2">G02</strain>
        <tissue evidence="2">Leaf</tissue>
    </source>
</reference>
<name>A0AAW2LPU7_SESRA</name>
<evidence type="ECO:0000313" key="2">
    <source>
        <dbReference type="EMBL" id="KAL0320713.1"/>
    </source>
</evidence>
<evidence type="ECO:0000256" key="1">
    <source>
        <dbReference type="SAM" id="MobiDB-lite"/>
    </source>
</evidence>
<accession>A0AAW2LPU7</accession>